<dbReference type="InterPro" id="IPR000182">
    <property type="entry name" value="GNAT_dom"/>
</dbReference>
<dbReference type="GO" id="GO:0016747">
    <property type="term" value="F:acyltransferase activity, transferring groups other than amino-acyl groups"/>
    <property type="evidence" value="ECO:0007669"/>
    <property type="project" value="InterPro"/>
</dbReference>
<reference evidence="4 5" key="1">
    <citation type="submission" date="2016-08" db="EMBL/GenBank/DDBJ databases">
        <title>Complete genome sequence of Fictibacillus arsenicus G25-54, a strain with toxicity to nematodes and a potential arsenic-resistance activity.</title>
        <authorList>
            <person name="Zheng Z."/>
        </authorList>
    </citation>
    <scope>NUCLEOTIDE SEQUENCE [LARGE SCALE GENOMIC DNA]</scope>
    <source>
        <strain evidence="4 5">G25-54</strain>
    </source>
</reference>
<dbReference type="KEGG" id="far:ABE41_002020"/>
<dbReference type="Gene3D" id="3.40.630.30">
    <property type="match status" value="1"/>
</dbReference>
<protein>
    <submittedName>
        <fullName evidence="4">GNAT family N-acetyltransferase</fullName>
    </submittedName>
</protein>
<name>A0A1B1Z006_9BACL</name>
<dbReference type="PANTHER" id="PTHR43877:SF1">
    <property type="entry name" value="ACETYLTRANSFERASE"/>
    <property type="match status" value="1"/>
</dbReference>
<dbReference type="SUPFAM" id="SSF55729">
    <property type="entry name" value="Acyl-CoA N-acyltransferases (Nat)"/>
    <property type="match status" value="1"/>
</dbReference>
<keyword evidence="5" id="KW-1185">Reference proteome</keyword>
<dbReference type="AlphaFoldDB" id="A0A1B1Z006"/>
<dbReference type="PROSITE" id="PS51186">
    <property type="entry name" value="GNAT"/>
    <property type="match status" value="1"/>
</dbReference>
<evidence type="ECO:0000256" key="1">
    <source>
        <dbReference type="ARBA" id="ARBA00022679"/>
    </source>
</evidence>
<dbReference type="InterPro" id="IPR050832">
    <property type="entry name" value="Bact_Acetyltransf"/>
</dbReference>
<evidence type="ECO:0000313" key="4">
    <source>
        <dbReference type="EMBL" id="ANX10791.1"/>
    </source>
</evidence>
<dbReference type="InterPro" id="IPR016181">
    <property type="entry name" value="Acyl_CoA_acyltransferase"/>
</dbReference>
<dbReference type="CDD" id="cd04301">
    <property type="entry name" value="NAT_SF"/>
    <property type="match status" value="1"/>
</dbReference>
<evidence type="ECO:0000256" key="2">
    <source>
        <dbReference type="ARBA" id="ARBA00023315"/>
    </source>
</evidence>
<sequence>MEIRLLTPDDAEAYWEMRLEALKNHPEAFATSYEEALERKNPIEQVANRLKGDGDFTFGAFQEDALIGTVTLVQDKIEKMKHRANIFAMYVKPENRRSGAGKALVTAAINHAKGIPDILKLNLTVVSSNEKAKGLYSSLGFTTYGKEEKALRVDETYYDEELMVLFLK</sequence>
<evidence type="ECO:0000259" key="3">
    <source>
        <dbReference type="PROSITE" id="PS51186"/>
    </source>
</evidence>
<accession>A0A1B1Z006</accession>
<keyword evidence="2" id="KW-0012">Acyltransferase</keyword>
<proteinExistence type="predicted"/>
<evidence type="ECO:0000313" key="5">
    <source>
        <dbReference type="Proteomes" id="UP000077412"/>
    </source>
</evidence>
<dbReference type="Proteomes" id="UP000077412">
    <property type="component" value="Chromosome"/>
</dbReference>
<dbReference type="Pfam" id="PF13420">
    <property type="entry name" value="Acetyltransf_4"/>
    <property type="match status" value="1"/>
</dbReference>
<gene>
    <name evidence="4" type="ORF">ABE41_002020</name>
</gene>
<keyword evidence="1 4" id="KW-0808">Transferase</keyword>
<organism evidence="4 5">
    <name type="scientific">Fictibacillus arsenicus</name>
    <dbReference type="NCBI Taxonomy" id="255247"/>
    <lineage>
        <taxon>Bacteria</taxon>
        <taxon>Bacillati</taxon>
        <taxon>Bacillota</taxon>
        <taxon>Bacilli</taxon>
        <taxon>Bacillales</taxon>
        <taxon>Fictibacillaceae</taxon>
        <taxon>Fictibacillus</taxon>
    </lineage>
</organism>
<dbReference type="PANTHER" id="PTHR43877">
    <property type="entry name" value="AMINOALKYLPHOSPHONATE N-ACETYLTRANSFERASE-RELATED-RELATED"/>
    <property type="match status" value="1"/>
</dbReference>
<feature type="domain" description="N-acetyltransferase" evidence="3">
    <location>
        <begin position="1"/>
        <end position="168"/>
    </location>
</feature>
<dbReference type="EMBL" id="CP016761">
    <property type="protein sequence ID" value="ANX10791.1"/>
    <property type="molecule type" value="Genomic_DNA"/>
</dbReference>
<dbReference type="STRING" id="255247.ABE41_002020"/>
<dbReference type="RefSeq" id="WP_066285990.1">
    <property type="nucleotide sequence ID" value="NZ_CP016761.1"/>
</dbReference>
<dbReference type="OrthoDB" id="9799092at2"/>